<dbReference type="EMBL" id="CSTE01000003">
    <property type="protein sequence ID" value="CQR52316.1"/>
    <property type="molecule type" value="Genomic_DNA"/>
</dbReference>
<dbReference type="SUPFAM" id="SSF52317">
    <property type="entry name" value="Class I glutamine amidotransferase-like"/>
    <property type="match status" value="1"/>
</dbReference>
<gene>
    <name evidence="2" type="ORF">BN996_03093</name>
</gene>
<dbReference type="AlphaFoldDB" id="A0A0D6JUQ2"/>
<organism evidence="2 3">
    <name type="scientific">Haloferax massiliensis</name>
    <dbReference type="NCBI Taxonomy" id="1476858"/>
    <lineage>
        <taxon>Archaea</taxon>
        <taxon>Methanobacteriati</taxon>
        <taxon>Methanobacteriota</taxon>
        <taxon>Stenosarchaea group</taxon>
        <taxon>Halobacteria</taxon>
        <taxon>Halobacteriales</taxon>
        <taxon>Haloferacaceae</taxon>
        <taxon>Haloferax</taxon>
    </lineage>
</organism>
<dbReference type="PANTHER" id="PTHR40469:SF2">
    <property type="entry name" value="GALACTOSE-BINDING DOMAIN-LIKE SUPERFAMILY PROTEIN"/>
    <property type="match status" value="1"/>
</dbReference>
<evidence type="ECO:0000313" key="3">
    <source>
        <dbReference type="Proteomes" id="UP000198902"/>
    </source>
</evidence>
<dbReference type="Proteomes" id="UP000198902">
    <property type="component" value="Unassembled WGS sequence"/>
</dbReference>
<accession>A0A0D6JUQ2</accession>
<feature type="domain" description="ThuA-like" evidence="1">
    <location>
        <begin position="7"/>
        <end position="213"/>
    </location>
</feature>
<dbReference type="RefSeq" id="WP_089780478.1">
    <property type="nucleotide sequence ID" value="NZ_CABLRR010000003.1"/>
</dbReference>
<dbReference type="Pfam" id="PF06283">
    <property type="entry name" value="ThuA"/>
    <property type="match status" value="1"/>
</dbReference>
<dbReference type="OrthoDB" id="307450at2157"/>
<reference evidence="3" key="1">
    <citation type="submission" date="2015-03" db="EMBL/GenBank/DDBJ databases">
        <authorList>
            <person name="Urmite Genomes"/>
        </authorList>
    </citation>
    <scope>NUCLEOTIDE SEQUENCE [LARGE SCALE GENOMIC DNA]</scope>
    <source>
        <strain evidence="3">Arc-Hr</strain>
    </source>
</reference>
<evidence type="ECO:0000259" key="1">
    <source>
        <dbReference type="Pfam" id="PF06283"/>
    </source>
</evidence>
<dbReference type="InterPro" id="IPR029062">
    <property type="entry name" value="Class_I_gatase-like"/>
</dbReference>
<dbReference type="PANTHER" id="PTHR40469">
    <property type="entry name" value="SECRETED GLYCOSYL HYDROLASE"/>
    <property type="match status" value="1"/>
</dbReference>
<evidence type="ECO:0000313" key="2">
    <source>
        <dbReference type="EMBL" id="CQR52316.1"/>
    </source>
</evidence>
<keyword evidence="3" id="KW-1185">Reference proteome</keyword>
<dbReference type="Gene3D" id="3.40.50.880">
    <property type="match status" value="1"/>
</dbReference>
<sequence length="217" mass="23878">MQQPSALVIGETTFSFHDFEEMRPHIESAIGDAAAVTATTDKDALADLAGYDLVVDYLTDVTLTPEQLDGLLGFVRDGGAYLGLHCAADLTNVHDGNGGLDKRDEPFPDFRDLLGGHFLTHPEQSTFGVEIVADHDVTDGVSDFEVFDEPYQVDVDDDVTVLARMNHPDLADYPVAWVREYGAGRVCYASLGHTAEAFENDDYRRLLRNAVGWLVRD</sequence>
<protein>
    <submittedName>
        <fullName evidence="2">Trehalose utilisation</fullName>
    </submittedName>
</protein>
<proteinExistence type="predicted"/>
<name>A0A0D6JUQ2_9EURY</name>
<dbReference type="InterPro" id="IPR029010">
    <property type="entry name" value="ThuA-like"/>
</dbReference>